<dbReference type="AlphaFoldDB" id="A0A1B6K493"/>
<feature type="transmembrane region" description="Helical" evidence="2">
    <location>
        <begin position="238"/>
        <end position="257"/>
    </location>
</feature>
<dbReference type="PANTHER" id="PTHR18640:SF5">
    <property type="entry name" value="SODIUM_BILE ACID COTRANSPORTER 7"/>
    <property type="match status" value="1"/>
</dbReference>
<dbReference type="InterPro" id="IPR038770">
    <property type="entry name" value="Na+/solute_symporter_sf"/>
</dbReference>
<feature type="transmembrane region" description="Helical" evidence="2">
    <location>
        <begin position="49"/>
        <end position="70"/>
    </location>
</feature>
<evidence type="ECO:0008006" key="5">
    <source>
        <dbReference type="Google" id="ProtNLM"/>
    </source>
</evidence>
<feature type="transmembrane region" description="Helical" evidence="2">
    <location>
        <begin position="107"/>
        <end position="128"/>
    </location>
</feature>
<feature type="transmembrane region" description="Helical" evidence="2">
    <location>
        <begin position="77"/>
        <end position="101"/>
    </location>
</feature>
<evidence type="ECO:0000313" key="3">
    <source>
        <dbReference type="EMBL" id="JAS98866.1"/>
    </source>
</evidence>
<dbReference type="Gene3D" id="1.20.1530.20">
    <property type="match status" value="1"/>
</dbReference>
<feature type="transmembrane region" description="Helical" evidence="2">
    <location>
        <begin position="301"/>
        <end position="323"/>
    </location>
</feature>
<comment type="similarity">
    <text evidence="1">Belongs to the bile acid:sodium symporter (BASS) (TC 2.A.28) family.</text>
</comment>
<dbReference type="PANTHER" id="PTHR18640">
    <property type="entry name" value="SOLUTE CARRIER FAMILY 10 MEMBER 7"/>
    <property type="match status" value="1"/>
</dbReference>
<dbReference type="EMBL" id="GECU01008840">
    <property type="protein sequence ID" value="JAS98866.1"/>
    <property type="molecule type" value="Transcribed_RNA"/>
</dbReference>
<dbReference type="EMBL" id="GECU01001427">
    <property type="protein sequence ID" value="JAT06280.1"/>
    <property type="molecule type" value="Transcribed_RNA"/>
</dbReference>
<feature type="transmembrane region" description="Helical" evidence="2">
    <location>
        <begin position="140"/>
        <end position="162"/>
    </location>
</feature>
<protein>
    <recommendedName>
        <fullName evidence="5">Sodium/bile acid cotransporter</fullName>
    </recommendedName>
</protein>
<proteinExistence type="inferred from homology"/>
<feature type="transmembrane region" description="Helical" evidence="2">
    <location>
        <begin position="168"/>
        <end position="188"/>
    </location>
</feature>
<evidence type="ECO:0000256" key="2">
    <source>
        <dbReference type="SAM" id="Phobius"/>
    </source>
</evidence>
<sequence length="386" mass="42629">MAKPNLTALLKKYWFLFGLLFCIILADIFPSLGATGGPLKPEWTVKYGAVALIFFISGMTLSFNDFFYAATKVRVHLFVLMFTFVFIPTIVLFINAILRGLFGINEWILKGLATVSCMPPPVSSAVILTKAVGGSEAAAIFNSVVGSFLGIFITPTILLFLLGSTAVVSLLNSVLVLYQTVLLPLCLGQLSRRYKLITAFVPRLPLSTIGELALLFIIFTTFCDALKTHDIGMNASDILITVALVLLLQISLLYISFHVAELFYSPADVITVTFCATHKSLTLGVPILRILFAGYAHFSQITLPLLVYHPTQIILGGLLVPIFKRWLNRHGELGEMSVAGKQYPQYRYTKCERLVCGTECDGDDIGRAIEQLCHMETDVEQRDLQE</sequence>
<evidence type="ECO:0000256" key="1">
    <source>
        <dbReference type="ARBA" id="ARBA00006528"/>
    </source>
</evidence>
<dbReference type="InterPro" id="IPR016833">
    <property type="entry name" value="Put_Na-Bile_cotransptr"/>
</dbReference>
<keyword evidence="2" id="KW-0812">Transmembrane</keyword>
<dbReference type="Pfam" id="PF13593">
    <property type="entry name" value="SBF_like"/>
    <property type="match status" value="1"/>
</dbReference>
<keyword evidence="2" id="KW-0472">Membrane</keyword>
<organism evidence="4">
    <name type="scientific">Homalodisca liturata</name>
    <dbReference type="NCBI Taxonomy" id="320908"/>
    <lineage>
        <taxon>Eukaryota</taxon>
        <taxon>Metazoa</taxon>
        <taxon>Ecdysozoa</taxon>
        <taxon>Arthropoda</taxon>
        <taxon>Hexapoda</taxon>
        <taxon>Insecta</taxon>
        <taxon>Pterygota</taxon>
        <taxon>Neoptera</taxon>
        <taxon>Paraneoptera</taxon>
        <taxon>Hemiptera</taxon>
        <taxon>Auchenorrhyncha</taxon>
        <taxon>Membracoidea</taxon>
        <taxon>Cicadellidae</taxon>
        <taxon>Cicadellinae</taxon>
        <taxon>Proconiini</taxon>
        <taxon>Homalodisca</taxon>
    </lineage>
</organism>
<accession>A0A1B6K493</accession>
<dbReference type="GO" id="GO:0005886">
    <property type="term" value="C:plasma membrane"/>
    <property type="evidence" value="ECO:0007669"/>
    <property type="project" value="TreeGrafter"/>
</dbReference>
<keyword evidence="2" id="KW-1133">Transmembrane helix</keyword>
<feature type="transmembrane region" description="Helical" evidence="2">
    <location>
        <begin position="200"/>
        <end position="218"/>
    </location>
</feature>
<gene>
    <name evidence="3" type="ORF">g.15096</name>
    <name evidence="4" type="ORF">g.15098</name>
</gene>
<name>A0A1B6K493_9HEMI</name>
<evidence type="ECO:0000313" key="4">
    <source>
        <dbReference type="EMBL" id="JAT06280.1"/>
    </source>
</evidence>
<feature type="transmembrane region" description="Helical" evidence="2">
    <location>
        <begin position="269"/>
        <end position="295"/>
    </location>
</feature>
<reference evidence="4" key="1">
    <citation type="submission" date="2015-11" db="EMBL/GenBank/DDBJ databases">
        <title>De novo transcriptome assembly of four potential Pierce s Disease insect vectors from Arizona vineyards.</title>
        <authorList>
            <person name="Tassone E.E."/>
        </authorList>
    </citation>
    <scope>NUCLEOTIDE SEQUENCE</scope>
</reference>